<organism evidence="2 3">
    <name type="scientific">Gregarina niphandrodes</name>
    <name type="common">Septate eugregarine</name>
    <dbReference type="NCBI Taxonomy" id="110365"/>
    <lineage>
        <taxon>Eukaryota</taxon>
        <taxon>Sar</taxon>
        <taxon>Alveolata</taxon>
        <taxon>Apicomplexa</taxon>
        <taxon>Conoidasida</taxon>
        <taxon>Gregarinasina</taxon>
        <taxon>Eugregarinorida</taxon>
        <taxon>Gregarinidae</taxon>
        <taxon>Gregarina</taxon>
    </lineage>
</organism>
<dbReference type="VEuPathDB" id="CryptoDB:GNI_167730"/>
<dbReference type="Gene3D" id="3.40.50.720">
    <property type="entry name" value="NAD(P)-binding Rossmann-like Domain"/>
    <property type="match status" value="1"/>
</dbReference>
<accession>A0A023AY09</accession>
<evidence type="ECO:0000313" key="2">
    <source>
        <dbReference type="EMBL" id="EZG43541.1"/>
    </source>
</evidence>
<reference evidence="2" key="1">
    <citation type="submission" date="2013-12" db="EMBL/GenBank/DDBJ databases">
        <authorList>
            <person name="Omoto C.K."/>
            <person name="Sibley D."/>
            <person name="Venepally P."/>
            <person name="Hadjithomas M."/>
            <person name="Karamycheva S."/>
            <person name="Brunk B."/>
            <person name="Roos D."/>
            <person name="Caler E."/>
            <person name="Lorenzi H."/>
        </authorList>
    </citation>
    <scope>NUCLEOTIDE SEQUENCE</scope>
</reference>
<gene>
    <name evidence="2" type="ORF">GNI_167730</name>
</gene>
<dbReference type="GeneID" id="22915768"/>
<proteinExistence type="predicted"/>
<dbReference type="GO" id="GO:0004735">
    <property type="term" value="F:pyrroline-5-carboxylate reductase activity"/>
    <property type="evidence" value="ECO:0007669"/>
    <property type="project" value="TreeGrafter"/>
</dbReference>
<dbReference type="OrthoDB" id="10263291at2759"/>
<evidence type="ECO:0000256" key="1">
    <source>
        <dbReference type="ARBA" id="ARBA00023002"/>
    </source>
</evidence>
<dbReference type="EMBL" id="AFNH02001254">
    <property type="protein sequence ID" value="EZG43541.1"/>
    <property type="molecule type" value="Genomic_DNA"/>
</dbReference>
<dbReference type="PANTHER" id="PTHR11645">
    <property type="entry name" value="PYRROLINE-5-CARBOXYLATE REDUCTASE"/>
    <property type="match status" value="1"/>
</dbReference>
<comment type="caution">
    <text evidence="2">The sequence shown here is derived from an EMBL/GenBank/DDBJ whole genome shotgun (WGS) entry which is preliminary data.</text>
</comment>
<protein>
    <submittedName>
        <fullName evidence="2">Uncharacterized protein</fullName>
    </submittedName>
</protein>
<keyword evidence="1" id="KW-0560">Oxidoreductase</keyword>
<evidence type="ECO:0000313" key="3">
    <source>
        <dbReference type="Proteomes" id="UP000019763"/>
    </source>
</evidence>
<keyword evidence="3" id="KW-1185">Reference proteome</keyword>
<dbReference type="GO" id="GO:0055129">
    <property type="term" value="P:L-proline biosynthetic process"/>
    <property type="evidence" value="ECO:0007669"/>
    <property type="project" value="TreeGrafter"/>
</dbReference>
<name>A0A023AY09_GRENI</name>
<dbReference type="PANTHER" id="PTHR11645:SF0">
    <property type="entry name" value="PYRROLINE-5-CARBOXYLATE REDUCTASE 3"/>
    <property type="match status" value="1"/>
</dbReference>
<sequence>MACGYPEDKVVRIMPNTPTEVGKGSTAITAASSARSTEAYTQVYQWLSQATGLVTEIPEKDFSKFTASYGCSPAYNYLIFEALNAIKFKIHVTDPLRTRSLNHAVWLSLMRLPLMQFPISLMQFPISLMQFPI</sequence>
<dbReference type="Proteomes" id="UP000019763">
    <property type="component" value="Unassembled WGS sequence"/>
</dbReference>
<dbReference type="AlphaFoldDB" id="A0A023AY09"/>
<dbReference type="RefSeq" id="XP_011133226.1">
    <property type="nucleotide sequence ID" value="XM_011134924.1"/>
</dbReference>